<organism evidence="1 2">
    <name type="scientific">Pleurodeles waltl</name>
    <name type="common">Iberian ribbed newt</name>
    <dbReference type="NCBI Taxonomy" id="8319"/>
    <lineage>
        <taxon>Eukaryota</taxon>
        <taxon>Metazoa</taxon>
        <taxon>Chordata</taxon>
        <taxon>Craniata</taxon>
        <taxon>Vertebrata</taxon>
        <taxon>Euteleostomi</taxon>
        <taxon>Amphibia</taxon>
        <taxon>Batrachia</taxon>
        <taxon>Caudata</taxon>
        <taxon>Salamandroidea</taxon>
        <taxon>Salamandridae</taxon>
        <taxon>Pleurodelinae</taxon>
        <taxon>Pleurodeles</taxon>
    </lineage>
</organism>
<dbReference type="EMBL" id="JANPWB010000007">
    <property type="protein sequence ID" value="KAJ1170887.1"/>
    <property type="molecule type" value="Genomic_DNA"/>
</dbReference>
<gene>
    <name evidence="1" type="ORF">NDU88_002758</name>
</gene>
<accession>A0AAV7T2W5</accession>
<evidence type="ECO:0000313" key="2">
    <source>
        <dbReference type="Proteomes" id="UP001066276"/>
    </source>
</evidence>
<sequence>MQISKLVTNAHCLACNQAICYTRTTRVHILHHTHTGRCVVSGEMHALHLSSSGMERDSRFLSGEWRPAEEGVGESKSAVAIYVDEIFWIIIKEHLED</sequence>
<dbReference type="AlphaFoldDB" id="A0AAV7T2W5"/>
<comment type="caution">
    <text evidence="1">The sequence shown here is derived from an EMBL/GenBank/DDBJ whole genome shotgun (WGS) entry which is preliminary data.</text>
</comment>
<evidence type="ECO:0000313" key="1">
    <source>
        <dbReference type="EMBL" id="KAJ1170887.1"/>
    </source>
</evidence>
<dbReference type="Proteomes" id="UP001066276">
    <property type="component" value="Chromosome 4_1"/>
</dbReference>
<keyword evidence="2" id="KW-1185">Reference proteome</keyword>
<protein>
    <submittedName>
        <fullName evidence="1">Uncharacterized protein</fullName>
    </submittedName>
</protein>
<name>A0AAV7T2W5_PLEWA</name>
<reference evidence="1" key="1">
    <citation type="journal article" date="2022" name="bioRxiv">
        <title>Sequencing and chromosome-scale assembly of the giantPleurodeles waltlgenome.</title>
        <authorList>
            <person name="Brown T."/>
            <person name="Elewa A."/>
            <person name="Iarovenko S."/>
            <person name="Subramanian E."/>
            <person name="Araus A.J."/>
            <person name="Petzold A."/>
            <person name="Susuki M."/>
            <person name="Suzuki K.-i.T."/>
            <person name="Hayashi T."/>
            <person name="Toyoda A."/>
            <person name="Oliveira C."/>
            <person name="Osipova E."/>
            <person name="Leigh N.D."/>
            <person name="Simon A."/>
            <person name="Yun M.H."/>
        </authorList>
    </citation>
    <scope>NUCLEOTIDE SEQUENCE</scope>
    <source>
        <strain evidence="1">20211129_DDA</strain>
        <tissue evidence="1">Liver</tissue>
    </source>
</reference>
<proteinExistence type="predicted"/>